<gene>
    <name evidence="2" type="ORF">TDIS_2005</name>
</gene>
<organism evidence="2 3">
    <name type="scientific">Thermosulfurimonas dismutans</name>
    <dbReference type="NCBI Taxonomy" id="999894"/>
    <lineage>
        <taxon>Bacteria</taxon>
        <taxon>Pseudomonadati</taxon>
        <taxon>Thermodesulfobacteriota</taxon>
        <taxon>Thermodesulfobacteria</taxon>
        <taxon>Thermodesulfobacteriales</taxon>
        <taxon>Thermodesulfobacteriaceae</taxon>
        <taxon>Thermosulfurimonas</taxon>
    </lineage>
</organism>
<evidence type="ECO:0000313" key="2">
    <source>
        <dbReference type="EMBL" id="OAQ19875.1"/>
    </source>
</evidence>
<name>A0A179D1D4_9BACT</name>
<keyword evidence="3" id="KW-1185">Reference proteome</keyword>
<sequence length="218" mass="25699">MAEALRQEGYRVNRKRVQRLMRLMGLKVFHPRPKRTSQKAKDHRIYPYLLRDRKVERPNEVWCSDITYIPVRGGYFYLVVVLDWYSRKVLSWGLSNTMEAGFCRKVLEEALEGYGKPEIFNTDQGSQYTSGEFLEVLEEAGVAISMDGRGRRQDNRIVERFWRSLKYECVYLLEFEGGKEAREAIGRWIERYNRERPHFGLGGRTPDEVYFGGNLPEV</sequence>
<dbReference type="InterPro" id="IPR036397">
    <property type="entry name" value="RNaseH_sf"/>
</dbReference>
<dbReference type="InterPro" id="IPR048020">
    <property type="entry name" value="Transpos_IS3"/>
</dbReference>
<dbReference type="Pfam" id="PF13333">
    <property type="entry name" value="rve_2"/>
    <property type="match status" value="1"/>
</dbReference>
<dbReference type="PANTHER" id="PTHR46889:SF4">
    <property type="entry name" value="TRANSPOSASE INSO FOR INSERTION SEQUENCE ELEMENT IS911B-RELATED"/>
    <property type="match status" value="1"/>
</dbReference>
<dbReference type="Proteomes" id="UP000078390">
    <property type="component" value="Unassembled WGS sequence"/>
</dbReference>
<feature type="domain" description="Integrase catalytic" evidence="1">
    <location>
        <begin position="54"/>
        <end position="214"/>
    </location>
</feature>
<dbReference type="PATRIC" id="fig|999894.6.peg.2002"/>
<reference evidence="2 3" key="1">
    <citation type="submission" date="2016-04" db="EMBL/GenBank/DDBJ databases">
        <title>Genome analysis of Thermosulfurimonas dismutans, the first thermophilic sulfur-disproportionating bacterium of the phylum Thermodesulfobacteria.</title>
        <authorList>
            <person name="Mardanov A.V."/>
            <person name="Beletsky A.V."/>
            <person name="Kadnikov V.V."/>
            <person name="Slobodkin A.I."/>
            <person name="Ravin N.V."/>
        </authorList>
    </citation>
    <scope>NUCLEOTIDE SEQUENCE [LARGE SCALE GENOMIC DNA]</scope>
    <source>
        <strain evidence="2 3">S95</strain>
    </source>
</reference>
<proteinExistence type="predicted"/>
<dbReference type="SUPFAM" id="SSF53098">
    <property type="entry name" value="Ribonuclease H-like"/>
    <property type="match status" value="1"/>
</dbReference>
<accession>A0A179D1D4</accession>
<dbReference type="PANTHER" id="PTHR46889">
    <property type="entry name" value="TRANSPOSASE INSF FOR INSERTION SEQUENCE IS3B-RELATED"/>
    <property type="match status" value="1"/>
</dbReference>
<dbReference type="InterPro" id="IPR025948">
    <property type="entry name" value="HTH-like_dom"/>
</dbReference>
<dbReference type="EMBL" id="LWLG01000021">
    <property type="protein sequence ID" value="OAQ19875.1"/>
    <property type="molecule type" value="Genomic_DNA"/>
</dbReference>
<dbReference type="AlphaFoldDB" id="A0A179D1D4"/>
<dbReference type="InterPro" id="IPR050900">
    <property type="entry name" value="Transposase_IS3/IS150/IS904"/>
</dbReference>
<comment type="caution">
    <text evidence="2">The sequence shown here is derived from an EMBL/GenBank/DDBJ whole genome shotgun (WGS) entry which is preliminary data.</text>
</comment>
<evidence type="ECO:0000313" key="3">
    <source>
        <dbReference type="Proteomes" id="UP000078390"/>
    </source>
</evidence>
<dbReference type="Gene3D" id="3.30.420.10">
    <property type="entry name" value="Ribonuclease H-like superfamily/Ribonuclease H"/>
    <property type="match status" value="1"/>
</dbReference>
<dbReference type="PROSITE" id="PS50994">
    <property type="entry name" value="INTEGRASE"/>
    <property type="match status" value="1"/>
</dbReference>
<dbReference type="NCBIfam" id="NF033516">
    <property type="entry name" value="transpos_IS3"/>
    <property type="match status" value="1"/>
</dbReference>
<dbReference type="GO" id="GO:0015074">
    <property type="term" value="P:DNA integration"/>
    <property type="evidence" value="ECO:0007669"/>
    <property type="project" value="InterPro"/>
</dbReference>
<dbReference type="GO" id="GO:0003676">
    <property type="term" value="F:nucleic acid binding"/>
    <property type="evidence" value="ECO:0007669"/>
    <property type="project" value="InterPro"/>
</dbReference>
<evidence type="ECO:0000259" key="1">
    <source>
        <dbReference type="PROSITE" id="PS50994"/>
    </source>
</evidence>
<dbReference type="OrthoDB" id="9801287at2"/>
<dbReference type="Pfam" id="PF13276">
    <property type="entry name" value="HTH_21"/>
    <property type="match status" value="1"/>
</dbReference>
<dbReference type="InterPro" id="IPR012337">
    <property type="entry name" value="RNaseH-like_sf"/>
</dbReference>
<dbReference type="Pfam" id="PF00665">
    <property type="entry name" value="rve"/>
    <property type="match status" value="1"/>
</dbReference>
<dbReference type="InterPro" id="IPR001584">
    <property type="entry name" value="Integrase_cat-core"/>
</dbReference>
<protein>
    <submittedName>
        <fullName evidence="2">Mobile element protein</fullName>
    </submittedName>
</protein>